<organism evidence="1 2">
    <name type="scientific">Flavobacterium hercynium</name>
    <dbReference type="NCBI Taxonomy" id="387094"/>
    <lineage>
        <taxon>Bacteria</taxon>
        <taxon>Pseudomonadati</taxon>
        <taxon>Bacteroidota</taxon>
        <taxon>Flavobacteriia</taxon>
        <taxon>Flavobacteriales</taxon>
        <taxon>Flavobacteriaceae</taxon>
        <taxon>Flavobacterium</taxon>
    </lineage>
</organism>
<dbReference type="SUPFAM" id="SSF54427">
    <property type="entry name" value="NTF2-like"/>
    <property type="match status" value="1"/>
</dbReference>
<dbReference type="Gene3D" id="3.10.450.50">
    <property type="match status" value="1"/>
</dbReference>
<dbReference type="Proteomes" id="UP000198345">
    <property type="component" value="Unassembled WGS sequence"/>
</dbReference>
<dbReference type="InterPro" id="IPR032710">
    <property type="entry name" value="NTF2-like_dom_sf"/>
</dbReference>
<proteinExistence type="predicted"/>
<sequence length="139" mass="15974">MNNTDKSSTKEKEAISIVLGNFAQALSNGEINAVVNFFDHDAIFIPDGMKKSIAANELRKTDTGYLKRVDFRIGFTIKDITIENQFAFVEAFAATTQNRISDLKPVEKRSIDFFVLKKLNENWKIYRYIFNNVQELELI</sequence>
<reference evidence="1 2" key="1">
    <citation type="submission" date="2016-11" db="EMBL/GenBank/DDBJ databases">
        <title>Whole genomes of Flavobacteriaceae.</title>
        <authorList>
            <person name="Stine C."/>
            <person name="Li C."/>
            <person name="Tadesse D."/>
        </authorList>
    </citation>
    <scope>NUCLEOTIDE SEQUENCE [LARGE SCALE GENOMIC DNA]</scope>
    <source>
        <strain evidence="1 2">DSM 18292</strain>
    </source>
</reference>
<evidence type="ECO:0000313" key="1">
    <source>
        <dbReference type="EMBL" id="OXA88957.1"/>
    </source>
</evidence>
<evidence type="ECO:0008006" key="3">
    <source>
        <dbReference type="Google" id="ProtNLM"/>
    </source>
</evidence>
<dbReference type="EMBL" id="MUGW01000029">
    <property type="protein sequence ID" value="OXA88957.1"/>
    <property type="molecule type" value="Genomic_DNA"/>
</dbReference>
<dbReference type="OrthoDB" id="6491893at2"/>
<dbReference type="AlphaFoldDB" id="A0A226H3V9"/>
<dbReference type="CDD" id="cd00531">
    <property type="entry name" value="NTF2_like"/>
    <property type="match status" value="1"/>
</dbReference>
<accession>A0A226H3V9</accession>
<gene>
    <name evidence="1" type="ORF">B0A66_14540</name>
</gene>
<dbReference type="RefSeq" id="WP_089050574.1">
    <property type="nucleotide sequence ID" value="NZ_FXTV01000011.1"/>
</dbReference>
<comment type="caution">
    <text evidence="1">The sequence shown here is derived from an EMBL/GenBank/DDBJ whole genome shotgun (WGS) entry which is preliminary data.</text>
</comment>
<protein>
    <recommendedName>
        <fullName evidence="3">DUF4440 domain-containing protein</fullName>
    </recommendedName>
</protein>
<evidence type="ECO:0000313" key="2">
    <source>
        <dbReference type="Proteomes" id="UP000198345"/>
    </source>
</evidence>
<keyword evidence="2" id="KW-1185">Reference proteome</keyword>
<name>A0A226H3V9_9FLAO</name>